<organism evidence="1 2">
    <name type="scientific">Autumnicola lenta</name>
    <dbReference type="NCBI Taxonomy" id="3075593"/>
    <lineage>
        <taxon>Bacteria</taxon>
        <taxon>Pseudomonadati</taxon>
        <taxon>Bacteroidota</taxon>
        <taxon>Flavobacteriia</taxon>
        <taxon>Flavobacteriales</taxon>
        <taxon>Flavobacteriaceae</taxon>
        <taxon>Autumnicola</taxon>
    </lineage>
</organism>
<protein>
    <submittedName>
        <fullName evidence="1">DUF1835 domain-containing protein</fullName>
    </submittedName>
</protein>
<name>A0ABU3CMR1_9FLAO</name>
<reference evidence="1 2" key="1">
    <citation type="submission" date="2023-09" db="EMBL/GenBank/DDBJ databases">
        <authorList>
            <person name="Rey-Velasco X."/>
        </authorList>
    </citation>
    <scope>NUCLEOTIDE SEQUENCE [LARGE SCALE GENOMIC DNA]</scope>
    <source>
        <strain evidence="1 2">F260</strain>
    </source>
</reference>
<dbReference type="RefSeq" id="WP_311495747.1">
    <property type="nucleotide sequence ID" value="NZ_JAVRHO010000019.1"/>
</dbReference>
<keyword evidence="2" id="KW-1185">Reference proteome</keyword>
<dbReference type="EMBL" id="JAVRHO010000019">
    <property type="protein sequence ID" value="MDT0647647.1"/>
    <property type="molecule type" value="Genomic_DNA"/>
</dbReference>
<evidence type="ECO:0000313" key="2">
    <source>
        <dbReference type="Proteomes" id="UP001245285"/>
    </source>
</evidence>
<gene>
    <name evidence="1" type="ORF">RM545_13180</name>
</gene>
<proteinExistence type="predicted"/>
<evidence type="ECO:0000313" key="1">
    <source>
        <dbReference type="EMBL" id="MDT0647647.1"/>
    </source>
</evidence>
<accession>A0ABU3CMR1</accession>
<comment type="caution">
    <text evidence="1">The sequence shown here is derived from an EMBL/GenBank/DDBJ whole genome shotgun (WGS) entry which is preliminary data.</text>
</comment>
<sequence length="310" mass="36026">MGSKTIHIINGDGLAAKMMELDIPGEVIVWRELLCEGPTVQEVGSNEFIEVRKKFVGDTYDISPGDYEEKFISQLEKLRELEGYEEVILWFEFDLFCHINMIAAISYFLNQKGEVPMYLVCSKKLNGENGHKPLTQLNAKQLHNHYNCKIPLTSDDLQTAVYIWELYCSNNPLQLKAQIKKHSNFEYLSSCIRAHIERFPNSKTGINSLERNILAIVQRNMISSENQLLGYALEYQGYYGYSDDQMQRLLKKLQDFYLVEDERVILSKKGEAVMEGNKNFYRDLNNNEYFGGAKMYDFLYESESHRLLKL</sequence>
<dbReference type="Proteomes" id="UP001245285">
    <property type="component" value="Unassembled WGS sequence"/>
</dbReference>